<dbReference type="PANTHER" id="PTHR43581">
    <property type="entry name" value="ATP/GTP PHOSPHATASE"/>
    <property type="match status" value="1"/>
</dbReference>
<dbReference type="Proteomes" id="UP000234197">
    <property type="component" value="Unassembled WGS sequence"/>
</dbReference>
<dbReference type="InterPro" id="IPR027417">
    <property type="entry name" value="P-loop_NTPase"/>
</dbReference>
<dbReference type="InterPro" id="IPR051396">
    <property type="entry name" value="Bact_Antivir_Def_Nuclease"/>
</dbReference>
<evidence type="ECO:0000313" key="2">
    <source>
        <dbReference type="EMBL" id="MEO9178102.1"/>
    </source>
</evidence>
<feature type="domain" description="Endonuclease GajA/Old nuclease/RecF-like AAA" evidence="1">
    <location>
        <begin position="6"/>
        <end position="424"/>
    </location>
</feature>
<dbReference type="CDD" id="cd00267">
    <property type="entry name" value="ABC_ATPase"/>
    <property type="match status" value="1"/>
</dbReference>
<gene>
    <name evidence="2" type="ORF">CYJ21_003970</name>
</gene>
<dbReference type="EMBL" id="PKMC02000005">
    <property type="protein sequence ID" value="MEO9178102.1"/>
    <property type="molecule type" value="Genomic_DNA"/>
</dbReference>
<reference evidence="2" key="2">
    <citation type="submission" date="2024-04" db="EMBL/GenBank/DDBJ databases">
        <title>Na.</title>
        <authorList>
            <person name="Choi B."/>
        </authorList>
    </citation>
    <scope>NUCLEOTIDE SEQUENCE</scope>
    <source>
        <strain evidence="2">UMB0138</strain>
    </source>
</reference>
<comment type="caution">
    <text evidence="2">The sequence shown here is derived from an EMBL/GenBank/DDBJ whole genome shotgun (WGS) entry which is preliminary data.</text>
</comment>
<evidence type="ECO:0000313" key="3">
    <source>
        <dbReference type="Proteomes" id="UP000234197"/>
    </source>
</evidence>
<dbReference type="RefSeq" id="WP_101928566.1">
    <property type="nucleotide sequence ID" value="NZ_CAUQDU010000003.1"/>
</dbReference>
<name>A0ABV0IA33_VEIPA</name>
<reference evidence="2" key="1">
    <citation type="submission" date="2017-12" db="EMBL/GenBank/DDBJ databases">
        <authorList>
            <person name="Thomas-White K."/>
            <person name="Wolfe A.J."/>
        </authorList>
    </citation>
    <scope>NUCLEOTIDE SEQUENCE</scope>
    <source>
        <strain evidence="2">UMB0138</strain>
    </source>
</reference>
<dbReference type="PANTHER" id="PTHR43581:SF4">
    <property type="entry name" value="ATP_GTP PHOSPHATASE"/>
    <property type="match status" value="1"/>
</dbReference>
<organism evidence="2 3">
    <name type="scientific">Veillonella parvula</name>
    <name type="common">Staphylococcus parvulus</name>
    <dbReference type="NCBI Taxonomy" id="29466"/>
    <lineage>
        <taxon>Bacteria</taxon>
        <taxon>Bacillati</taxon>
        <taxon>Bacillota</taxon>
        <taxon>Negativicutes</taxon>
        <taxon>Veillonellales</taxon>
        <taxon>Veillonellaceae</taxon>
        <taxon>Veillonella</taxon>
    </lineage>
</organism>
<dbReference type="SUPFAM" id="SSF52540">
    <property type="entry name" value="P-loop containing nucleoside triphosphate hydrolases"/>
    <property type="match status" value="1"/>
</dbReference>
<accession>A0ABV0IA33</accession>
<proteinExistence type="predicted"/>
<dbReference type="Gene3D" id="3.40.1360.10">
    <property type="match status" value="1"/>
</dbReference>
<dbReference type="CDD" id="cd00188">
    <property type="entry name" value="TOPRIM"/>
    <property type="match status" value="1"/>
</dbReference>
<dbReference type="Pfam" id="PF13175">
    <property type="entry name" value="AAA_15"/>
    <property type="match status" value="1"/>
</dbReference>
<evidence type="ECO:0000259" key="1">
    <source>
        <dbReference type="Pfam" id="PF13175"/>
    </source>
</evidence>
<protein>
    <submittedName>
        <fullName evidence="2">AAA family ATPase</fullName>
    </submittedName>
</protein>
<keyword evidence="3" id="KW-1185">Reference proteome</keyword>
<sequence length="636" mass="73257">MRYVGFEISNYKGIIKTNVQIREGLTPFIGVNESGKSTVLEAIASFDKANDSLYEGHFINNELIKCKFNRRKSPKIIAEIYLDKSETENFIKKLFKYLFEEYSQLARMIRTERNRDDGTIGYSFINDSELAEIQESLLELIDNLTVKQKSYKFLIQREFGPEGGKYTLLDKNDIIDDSFCINKDKRINLQGGNQIVEILSENGQKYYLDKTVLSKDEFVINYILDLLPPVIYIDDFKDIIPDRITDSNNEQYIRLKNIACNLIAMEITEDEFDDIDQLESADRLTLLNQISRVINDNIGEVWNKNHVFKSPSKDDLFHIAVQLKYENGAFEFLIVDLDNADKTQNTYKFSQRSKGFKWYFNYLFKVIFNNKIANCDDFIDDKQKRIILLDEPGVYLHAAFQRELLCLLKDDSKKRNSNIIYTTHLENLLSPDIININDINIISKSAKGVLVTPLNDSSETKLFGSFDPIWNAIRLKSFPTDISDKAVVIVEGLTDMIILKLLQEKEVLNPDVIILPANGAPFNDTLVSLCLGLSKKVLLLFDNDGEGKKSSKKINNSYGPIAQTLSDILVDPKITVLETLYNQEEINLIKEPLKQNLITLYYENKQHSNRKKLLRSIAKNKSFILLAEKINEYFNL</sequence>
<dbReference type="Gene3D" id="3.40.50.300">
    <property type="entry name" value="P-loop containing nucleotide triphosphate hydrolases"/>
    <property type="match status" value="2"/>
</dbReference>
<dbReference type="InterPro" id="IPR041685">
    <property type="entry name" value="AAA_GajA/Old/RecF-like"/>
</dbReference>